<evidence type="ECO:0000313" key="2">
    <source>
        <dbReference type="EMBL" id="SKA34928.1"/>
    </source>
</evidence>
<gene>
    <name evidence="2" type="ORF">SAMN02745126_05580</name>
</gene>
<sequence length="294" mass="31517">MADTLNVALEQLRQKIAQDGGMPVVIALPDLEREFHGLSLHQLVLLTDAPALGSFAELRSAEGGRIEQFVIDGKNTERCEALARDLLLSESALSAGDVREVRLPADGTSSHILVRDHNDIVYRVTDQEAVVDQLLTSALQHRRQARQAQQPAPVDASPRPIVIENGVAFTGTAGEILHGLAAVRARNGIAVQEIERLIRATGQRDLGAALAAAGPQALAQSLTRVTVASQQIESLIEAMYQRMRLLLQLIEEARMGGEAEAPARSAPTMTAAADPTAGISTNPGAEMPIFQRRV</sequence>
<organism evidence="2 3">
    <name type="scientific">Enhydrobacter aerosaccus</name>
    <dbReference type="NCBI Taxonomy" id="225324"/>
    <lineage>
        <taxon>Bacteria</taxon>
        <taxon>Pseudomonadati</taxon>
        <taxon>Pseudomonadota</taxon>
        <taxon>Alphaproteobacteria</taxon>
        <taxon>Hyphomicrobiales</taxon>
        <taxon>Enhydrobacter</taxon>
    </lineage>
</organism>
<feature type="compositionally biased region" description="Low complexity" evidence="1">
    <location>
        <begin position="266"/>
        <end position="277"/>
    </location>
</feature>
<dbReference type="RefSeq" id="WP_085937312.1">
    <property type="nucleotide sequence ID" value="NZ_FUWJ01000012.1"/>
</dbReference>
<keyword evidence="3" id="KW-1185">Reference proteome</keyword>
<proteinExistence type="predicted"/>
<evidence type="ECO:0000256" key="1">
    <source>
        <dbReference type="SAM" id="MobiDB-lite"/>
    </source>
</evidence>
<protein>
    <submittedName>
        <fullName evidence="2">Uncharacterized protein</fullName>
    </submittedName>
</protein>
<dbReference type="EMBL" id="FUWJ01000012">
    <property type="protein sequence ID" value="SKA34928.1"/>
    <property type="molecule type" value="Genomic_DNA"/>
</dbReference>
<evidence type="ECO:0000313" key="3">
    <source>
        <dbReference type="Proteomes" id="UP000190092"/>
    </source>
</evidence>
<accession>A0A1T4T456</accession>
<feature type="region of interest" description="Disordered" evidence="1">
    <location>
        <begin position="259"/>
        <end position="284"/>
    </location>
</feature>
<name>A0A1T4T456_9HYPH</name>
<dbReference type="AlphaFoldDB" id="A0A1T4T456"/>
<dbReference type="Proteomes" id="UP000190092">
    <property type="component" value="Unassembled WGS sequence"/>
</dbReference>
<reference evidence="3" key="1">
    <citation type="submission" date="2017-02" db="EMBL/GenBank/DDBJ databases">
        <authorList>
            <person name="Varghese N."/>
            <person name="Submissions S."/>
        </authorList>
    </citation>
    <scope>NUCLEOTIDE SEQUENCE [LARGE SCALE GENOMIC DNA]</scope>
    <source>
        <strain evidence="3">ATCC 27094</strain>
    </source>
</reference>